<evidence type="ECO:0000313" key="3">
    <source>
        <dbReference type="EMBL" id="KAA5828794.1"/>
    </source>
</evidence>
<dbReference type="Pfam" id="PF12770">
    <property type="entry name" value="CHAT"/>
    <property type="match status" value="1"/>
</dbReference>
<reference evidence="3 4" key="1">
    <citation type="submission" date="2019-09" db="EMBL/GenBank/DDBJ databases">
        <title>Draft genome sequence of the thermophilic Saccharopolyspora hirsuta VKM Ac-666T.</title>
        <authorList>
            <person name="Lobastova T.G."/>
            <person name="Fokina V."/>
            <person name="Bragin E.Y."/>
            <person name="Shtratnikova V.Y."/>
            <person name="Starodumova I.P."/>
            <person name="Tarlachkov S.V."/>
            <person name="Donova M.V."/>
        </authorList>
    </citation>
    <scope>NUCLEOTIDE SEQUENCE [LARGE SCALE GENOMIC DNA]</scope>
    <source>
        <strain evidence="3 4">VKM Ac-666</strain>
    </source>
</reference>
<comment type="caution">
    <text evidence="3">The sequence shown here is derived from an EMBL/GenBank/DDBJ whole genome shotgun (WGS) entry which is preliminary data.</text>
</comment>
<keyword evidence="4" id="KW-1185">Reference proteome</keyword>
<protein>
    <submittedName>
        <fullName evidence="3">CHAT domain-containing protein</fullName>
    </submittedName>
</protein>
<dbReference type="Proteomes" id="UP000323946">
    <property type="component" value="Unassembled WGS sequence"/>
</dbReference>
<sequence length="1307" mass="142622">MRGPRLSSSSLPGPVRSVIVVSPPGSPHSRGRSDFAQNSRKKHYRGLRPIGGLGAGTSPPAAASNAQWVTEAGRGAMPGELDEEIAQRYAQLSDELDDETAYHLLVELADLLLQRAQTTGDVDEVLTVAGNLLDTLADDSPARAAPLYQLGLAHTLRAERGDTAEFRPAVGYLRELRPLIDDPEIIGRIGLITCHAVLALEAFEHIDAALADLCTAYDRLPDSPLRNQVRFRRGLMHLVRYLSKGGDETDHSTATADFTATLQGGSDTRTSDACRAGLAILLATENMPAELREGKIAPGVIDKMSLTVPTEALAEAHQHLSALSPATAEDETVDVLKLLFRAGANLDGSTSEDWSTTISQLDRTRENWPDDMPGKQELAGLQASLTAKLAETSGNPEDTDVAAAQLAAAAAALPLDNPMRSLLLTGLRATARGFTEQSEDSTAVVRRLEHALEHFADDDPNRADVLRPLMGALLMSVATNRDQSPDLLVRARELTEQAIERGVADSVNMGINHYFLSVAEGFHAINTRDGTLLNSAIANLRRADELLPPDHDSRALLKPWLSVLLTQRFMVFGGNEDLDAAKHFSGEPTGDDLHMRFAAAFRHVSPRLDDAEGLTRAAAELEALLADMPPDHFLRPRAASSLATFQLFRRALDSDPGPHDHDEIRRSLQDLVDAAEQVPDHHIDKTNELLGAANAHLASALATQDLPLLNRAIRMLIEISGKTDLFRRERRNALGTLAIALRARFDFTRDPRDLSNAANRFEQILREFEFEPGEFENASVLNSLANCYFTRGDRMRLDQQRAISTGLDGLRERARTVLLQSSPRRALETASTATGEAAEVSRWCLAVGRPEDAVQALELGRGMVLHAATVDADMPALLHEHGRADLAERWISEAGQQQPWDVGVPDEAEVVLPSDLRAQVLRAFHGTEVEAQLLSPPPVEEIAAGLRKSQTRALVYLLPGVAVLVTADGEVRQVMSPQLSEDGPVARFDRAQRERARGEGDEAEWQAALEAVCDWAWSAVLNPVLDLLAGPRLRIVLVPVGKLGVVPWHAARRRVPGGKVRYACQDAVICYAASARQFLEAGRRETRPWDSAPVLVRMPELHWTQHEMGHIHRAHYQNGSYLGKPRDPRRRDRQPPPKPDDVLALLPTASLLHLACHAAPGELPVESALLLGRREVLPVQDILRQARNKPPAGALVVLASCASDLTDRQHDEVLTLSTAFLAAGAVGVVGTRWEVVDLPTAMFMIVFHHHLNTGCPDPASALRAAQLWMLDPRRRPLPGIPEELGAFFAEVDPAAPQHWAAFTYQGR</sequence>
<feature type="compositionally biased region" description="Basic and acidic residues" evidence="1">
    <location>
        <begin position="1124"/>
        <end position="1140"/>
    </location>
</feature>
<proteinExistence type="predicted"/>
<dbReference type="RefSeq" id="WP_150069714.1">
    <property type="nucleotide sequence ID" value="NZ_VWPH01000014.1"/>
</dbReference>
<feature type="region of interest" description="Disordered" evidence="1">
    <location>
        <begin position="1"/>
        <end position="42"/>
    </location>
</feature>
<evidence type="ECO:0000259" key="2">
    <source>
        <dbReference type="Pfam" id="PF12770"/>
    </source>
</evidence>
<dbReference type="InterPro" id="IPR024983">
    <property type="entry name" value="CHAT_dom"/>
</dbReference>
<accession>A0A5M7BNF1</accession>
<dbReference type="OrthoDB" id="4149784at2"/>
<feature type="compositionally biased region" description="Low complexity" evidence="1">
    <location>
        <begin position="1"/>
        <end position="18"/>
    </location>
</feature>
<feature type="region of interest" description="Disordered" evidence="1">
    <location>
        <begin position="1117"/>
        <end position="1140"/>
    </location>
</feature>
<organism evidence="3 4">
    <name type="scientific">Saccharopolyspora hirsuta</name>
    <dbReference type="NCBI Taxonomy" id="1837"/>
    <lineage>
        <taxon>Bacteria</taxon>
        <taxon>Bacillati</taxon>
        <taxon>Actinomycetota</taxon>
        <taxon>Actinomycetes</taxon>
        <taxon>Pseudonocardiales</taxon>
        <taxon>Pseudonocardiaceae</taxon>
        <taxon>Saccharopolyspora</taxon>
    </lineage>
</organism>
<gene>
    <name evidence="3" type="ORF">F1721_27620</name>
</gene>
<evidence type="ECO:0000256" key="1">
    <source>
        <dbReference type="SAM" id="MobiDB-lite"/>
    </source>
</evidence>
<evidence type="ECO:0000313" key="4">
    <source>
        <dbReference type="Proteomes" id="UP000323946"/>
    </source>
</evidence>
<feature type="domain" description="CHAT" evidence="2">
    <location>
        <begin position="1012"/>
        <end position="1306"/>
    </location>
</feature>
<dbReference type="EMBL" id="VWPH01000014">
    <property type="protein sequence ID" value="KAA5828794.1"/>
    <property type="molecule type" value="Genomic_DNA"/>
</dbReference>
<name>A0A5M7BNF1_SACHI</name>